<evidence type="ECO:0000313" key="2">
    <source>
        <dbReference type="EMBL" id="BAX52691.1"/>
    </source>
</evidence>
<evidence type="ECO:0000313" key="3">
    <source>
        <dbReference type="EMBL" id="QOD55519.1"/>
    </source>
</evidence>
<dbReference type="Gene3D" id="3.40.50.720">
    <property type="entry name" value="NAD(P)-binding Rossmann-like Domain"/>
    <property type="match status" value="1"/>
</dbReference>
<dbReference type="EMBL" id="AP018045">
    <property type="protein sequence ID" value="BAX52691.1"/>
    <property type="molecule type" value="Genomic_DNA"/>
</dbReference>
<evidence type="ECO:0000313" key="5">
    <source>
        <dbReference type="Proteomes" id="UP000516656"/>
    </source>
</evidence>
<dbReference type="AlphaFoldDB" id="A0A1V1VAW4"/>
<gene>
    <name evidence="3" type="ORF">IC627_09130</name>
    <name evidence="2" type="ORF">PDPUS_1_01317</name>
</gene>
<dbReference type="RefSeq" id="WP_086957920.1">
    <property type="nucleotide sequence ID" value="NZ_AP018045.1"/>
</dbReference>
<dbReference type="InterPro" id="IPR036291">
    <property type="entry name" value="NAD(P)-bd_dom_sf"/>
</dbReference>
<dbReference type="GO" id="GO:0004029">
    <property type="term" value="F:aldehyde dehydrogenase (NAD+) activity"/>
    <property type="evidence" value="ECO:0007669"/>
    <property type="project" value="TreeGrafter"/>
</dbReference>
<feature type="domain" description="NAD-dependent epimerase/dehydratase" evidence="1">
    <location>
        <begin position="9"/>
        <end position="174"/>
    </location>
</feature>
<accession>A0A1V1VAW4</accession>
<reference evidence="2" key="1">
    <citation type="journal article" date="2017" name="Genome Announc.">
        <title>Whole-Genome Sequence of Photobacterium damselae subsp. piscicida Strain 91-197, Isolated from Hybrid Striped Bass (Morone sp.) in the United States.</title>
        <authorList>
            <person name="Teru Y."/>
            <person name="Hikima J."/>
            <person name="Kono T."/>
            <person name="Sakai M."/>
            <person name="Takano T."/>
            <person name="Hawke J.P."/>
            <person name="Takeyama H."/>
            <person name="Aoki T."/>
        </authorList>
    </citation>
    <scope>NUCLEOTIDE SEQUENCE</scope>
    <source>
        <strain evidence="2">91-197</strain>
    </source>
</reference>
<dbReference type="Proteomes" id="UP000516656">
    <property type="component" value="Chromosome 1"/>
</dbReference>
<dbReference type="Proteomes" id="UP000218676">
    <property type="component" value="Chromosome 1"/>
</dbReference>
<name>A0A1V1VAW4_PHODP</name>
<dbReference type="SUPFAM" id="SSF51735">
    <property type="entry name" value="NAD(P)-binding Rossmann-fold domains"/>
    <property type="match status" value="1"/>
</dbReference>
<proteinExistence type="predicted"/>
<dbReference type="InterPro" id="IPR051783">
    <property type="entry name" value="NAD(P)-dependent_oxidoreduct"/>
</dbReference>
<dbReference type="CDD" id="cd05266">
    <property type="entry name" value="SDR_a4"/>
    <property type="match status" value="1"/>
</dbReference>
<reference evidence="3 5" key="3">
    <citation type="submission" date="2020-09" db="EMBL/GenBank/DDBJ databases">
        <title>Complete, closed and curated genome sequences of Photobacterium damselae subsp. piscicida isolates from Australia indicate localised evolution and additional plasmid-borne pathogenicity mechanisms.</title>
        <authorList>
            <person name="Baseggio L."/>
            <person name="Silayeva O."/>
            <person name="Buller N."/>
            <person name="Landos M."/>
            <person name="Engelstaedter J."/>
            <person name="Barnes A.C."/>
        </authorList>
    </citation>
    <scope>NUCLEOTIDE SEQUENCE [LARGE SCALE GENOMIC DNA]</scope>
    <source>
        <strain evidence="3 5">AS-16-0540-1</strain>
    </source>
</reference>
<organism evidence="3 5">
    <name type="scientific">Photobacterium damsela subsp. piscicida</name>
    <name type="common">Pasteurella piscicida</name>
    <dbReference type="NCBI Taxonomy" id="38294"/>
    <lineage>
        <taxon>Bacteria</taxon>
        <taxon>Pseudomonadati</taxon>
        <taxon>Pseudomonadota</taxon>
        <taxon>Gammaproteobacteria</taxon>
        <taxon>Vibrionales</taxon>
        <taxon>Vibrionaceae</taxon>
        <taxon>Photobacterium</taxon>
    </lineage>
</organism>
<dbReference type="Pfam" id="PF01370">
    <property type="entry name" value="Epimerase"/>
    <property type="match status" value="1"/>
</dbReference>
<sequence>MKVSICGCGWLGEPLALHLLDLGYEVFGSKTSQDGVNKIRQRGINCCEISVPLDNNSDYPYFCEDKDKRAFFATDVLVINVPPKLRSSDKQSHIHNIKTLMTAAEYHGCKRIIFISTTAVYGDTKGRVTESTEPRPQTESGKAHLEIERQLLDTWPDRSIILRLSGLIGPNRHPVKFLSGRKDIEKGSDPVNLIHLTDCIAAISRIIAKQPPSPILHLAANSHPSRASYYTQMAELAKLPLPNFSLSPDSHENGKWIDASMTLKALDLTLVHSDLISLAPEL</sequence>
<evidence type="ECO:0000259" key="1">
    <source>
        <dbReference type="Pfam" id="PF01370"/>
    </source>
</evidence>
<dbReference type="PANTHER" id="PTHR48079:SF6">
    <property type="entry name" value="NAD(P)-BINDING DOMAIN-CONTAINING PROTEIN-RELATED"/>
    <property type="match status" value="1"/>
</dbReference>
<dbReference type="GO" id="GO:0005737">
    <property type="term" value="C:cytoplasm"/>
    <property type="evidence" value="ECO:0007669"/>
    <property type="project" value="TreeGrafter"/>
</dbReference>
<reference evidence="4" key="2">
    <citation type="submission" date="2017-05" db="EMBL/GenBank/DDBJ databases">
        <title>Whole genome sequence of fish pathogenic bacteria, Photobacterium damselae subsp. piscicida, strain 91-197, isolated from hybrid striped bass (Morone sp.) in USA.</title>
        <authorList>
            <person name="Teru Y."/>
            <person name="Hikima J."/>
            <person name="Kono T."/>
            <person name="Sakai M."/>
            <person name="Takano T."/>
            <person name="Hawke J.P."/>
            <person name="Takeyama H."/>
            <person name="Aoki T."/>
        </authorList>
    </citation>
    <scope>NUCLEOTIDE SEQUENCE [LARGE SCALE GENOMIC DNA]</scope>
    <source>
        <strain evidence="4">91-197</strain>
    </source>
</reference>
<dbReference type="PANTHER" id="PTHR48079">
    <property type="entry name" value="PROTEIN YEEZ"/>
    <property type="match status" value="1"/>
</dbReference>
<evidence type="ECO:0000313" key="4">
    <source>
        <dbReference type="Proteomes" id="UP000218676"/>
    </source>
</evidence>
<dbReference type="EMBL" id="CP061854">
    <property type="protein sequence ID" value="QOD55519.1"/>
    <property type="molecule type" value="Genomic_DNA"/>
</dbReference>
<protein>
    <submittedName>
        <fullName evidence="2">NAD dependent epimerase/dehydratase family protein</fullName>
    </submittedName>
    <submittedName>
        <fullName evidence="3">SDR family oxidoreductase</fullName>
    </submittedName>
</protein>
<dbReference type="InterPro" id="IPR001509">
    <property type="entry name" value="Epimerase_deHydtase"/>
</dbReference>